<comment type="caution">
    <text evidence="1">The sequence shown here is derived from an EMBL/GenBank/DDBJ whole genome shotgun (WGS) entry which is preliminary data.</text>
</comment>
<organism evidence="1 2">
    <name type="scientific">Ephemerocybe angulata</name>
    <dbReference type="NCBI Taxonomy" id="980116"/>
    <lineage>
        <taxon>Eukaryota</taxon>
        <taxon>Fungi</taxon>
        <taxon>Dikarya</taxon>
        <taxon>Basidiomycota</taxon>
        <taxon>Agaricomycotina</taxon>
        <taxon>Agaricomycetes</taxon>
        <taxon>Agaricomycetidae</taxon>
        <taxon>Agaricales</taxon>
        <taxon>Agaricineae</taxon>
        <taxon>Psathyrellaceae</taxon>
        <taxon>Ephemerocybe</taxon>
    </lineage>
</organism>
<dbReference type="Proteomes" id="UP000521943">
    <property type="component" value="Unassembled WGS sequence"/>
</dbReference>
<evidence type="ECO:0000313" key="1">
    <source>
        <dbReference type="EMBL" id="KAF6742760.1"/>
    </source>
</evidence>
<dbReference type="EMBL" id="JACGCI010000172">
    <property type="protein sequence ID" value="KAF6742760.1"/>
    <property type="molecule type" value="Genomic_DNA"/>
</dbReference>
<keyword evidence="2" id="KW-1185">Reference proteome</keyword>
<protein>
    <submittedName>
        <fullName evidence="1">Uncharacterized protein</fullName>
    </submittedName>
</protein>
<accession>A0A8H6LU42</accession>
<reference evidence="1 2" key="1">
    <citation type="submission" date="2020-07" db="EMBL/GenBank/DDBJ databases">
        <title>Comparative genomics of pyrophilous fungi reveals a link between fire events and developmental genes.</title>
        <authorList>
            <consortium name="DOE Joint Genome Institute"/>
            <person name="Steindorff A.S."/>
            <person name="Carver A."/>
            <person name="Calhoun S."/>
            <person name="Stillman K."/>
            <person name="Liu H."/>
            <person name="Lipzen A."/>
            <person name="Pangilinan J."/>
            <person name="Labutti K."/>
            <person name="Bruns T.D."/>
            <person name="Grigoriev I.V."/>
        </authorList>
    </citation>
    <scope>NUCLEOTIDE SEQUENCE [LARGE SCALE GENOMIC DNA]</scope>
    <source>
        <strain evidence="1 2">CBS 144469</strain>
    </source>
</reference>
<evidence type="ECO:0000313" key="2">
    <source>
        <dbReference type="Proteomes" id="UP000521943"/>
    </source>
</evidence>
<gene>
    <name evidence="1" type="ORF">DFP72DRAFT_1104576</name>
</gene>
<sequence>MARVLLKASRPDSRSCRCTAKSECGSNSKDRRWEDPSIVLLKERDPIVVRVLPLLRREAIIARPNFHAHAIPRVRASVETEVRARELDLGAPAVEHQFCAGLPLQLYNCTGVGWMHHDKGPGQEPDEQKLVTWMNEGEDIGIEHIPDVGGGGATLPFTAGNTVGGWEKAVVQLSVLQEIDWHSPCGYNRPNPNTPKNTWGGRFSEIGRRLGKKHLKIRIT</sequence>
<dbReference type="AlphaFoldDB" id="A0A8H6LU42"/>
<proteinExistence type="predicted"/>
<name>A0A8H6LU42_9AGAR</name>